<keyword evidence="2" id="KW-1185">Reference proteome</keyword>
<sequence>MPRPASAGELTRAGGELVQEGLQFLRTALVGLEAIVAELQEAGEGDLLAHADHPEVGDDLAPVLDRPDPRLGAVGDEPDRLVGPLVAEHVVGVLQGTWDGVVVLGCDEDEGVARVDGLAPSGDPLVVILLVCGAGDRRARQERDVEGLEIDELVLGVTTRLGLLENPVRDGFASAAFADGAENDADVHGGAPQRDGLTVLSGTLEQSTIARGYPGSGRDDQRIAGGMYVQMGRDTSRVRAEQSATRRSWGALGYDVRCCPVGSVGFPGYRFVASGPT</sequence>
<evidence type="ECO:0000313" key="1">
    <source>
        <dbReference type="EMBL" id="CCH73662.1"/>
    </source>
</evidence>
<accession>W6JX29</accession>
<comment type="caution">
    <text evidence="1">The sequence shown here is derived from an EMBL/GenBank/DDBJ whole genome shotgun (WGS) entry which is preliminary data.</text>
</comment>
<dbReference type="Proteomes" id="UP000035763">
    <property type="component" value="Unassembled WGS sequence"/>
</dbReference>
<dbReference type="EMBL" id="CAJA01000235">
    <property type="protein sequence ID" value="CCH73662.1"/>
    <property type="molecule type" value="Genomic_DNA"/>
</dbReference>
<protein>
    <submittedName>
        <fullName evidence="1">Uncharacterized protein</fullName>
    </submittedName>
</protein>
<gene>
    <name evidence="1" type="ORF">BN11_310016</name>
</gene>
<reference evidence="1 2" key="1">
    <citation type="journal article" date="2013" name="ISME J.">
        <title>A metabolic model for members of the genus Tetrasphaera involved in enhanced biological phosphorus removal.</title>
        <authorList>
            <person name="Kristiansen R."/>
            <person name="Nguyen H.T.T."/>
            <person name="Saunders A.M."/>
            <person name="Nielsen J.L."/>
            <person name="Wimmer R."/>
            <person name="Le V.Q."/>
            <person name="McIlroy S.J."/>
            <person name="Petrovski S."/>
            <person name="Seviour R.J."/>
            <person name="Calteau A."/>
            <person name="Nielsen K.L."/>
            <person name="Nielsen P.H."/>
        </authorList>
    </citation>
    <scope>NUCLEOTIDE SEQUENCE [LARGE SCALE GENOMIC DNA]</scope>
    <source>
        <strain evidence="1 2">Ben110</strain>
    </source>
</reference>
<organism evidence="1 2">
    <name type="scientific">Nostocoides australiense Ben110</name>
    <dbReference type="NCBI Taxonomy" id="1193182"/>
    <lineage>
        <taxon>Bacteria</taxon>
        <taxon>Bacillati</taxon>
        <taxon>Actinomycetota</taxon>
        <taxon>Actinomycetes</taxon>
        <taxon>Micrococcales</taxon>
        <taxon>Intrasporangiaceae</taxon>
        <taxon>Nostocoides</taxon>
    </lineage>
</organism>
<evidence type="ECO:0000313" key="2">
    <source>
        <dbReference type="Proteomes" id="UP000035763"/>
    </source>
</evidence>
<proteinExistence type="predicted"/>
<dbReference type="AlphaFoldDB" id="W6JX29"/>
<name>W6JX29_9MICO</name>